<proteinExistence type="predicted"/>
<organism evidence="3 4">
    <name type="scientific">Teichococcus rhizosphaerae</name>
    <dbReference type="NCBI Taxonomy" id="1335062"/>
    <lineage>
        <taxon>Bacteria</taxon>
        <taxon>Pseudomonadati</taxon>
        <taxon>Pseudomonadota</taxon>
        <taxon>Alphaproteobacteria</taxon>
        <taxon>Acetobacterales</taxon>
        <taxon>Roseomonadaceae</taxon>
        <taxon>Roseomonas</taxon>
    </lineage>
</organism>
<evidence type="ECO:0000313" key="3">
    <source>
        <dbReference type="EMBL" id="PHK95048.1"/>
    </source>
</evidence>
<keyword evidence="4" id="KW-1185">Reference proteome</keyword>
<name>A0A2C7A4Q7_9PROT</name>
<evidence type="ECO:0000313" key="4">
    <source>
        <dbReference type="Proteomes" id="UP000223527"/>
    </source>
</evidence>
<accession>A0A2C7A4Q7</accession>
<dbReference type="InterPro" id="IPR018723">
    <property type="entry name" value="DUF2254_membrane"/>
</dbReference>
<feature type="compositionally biased region" description="Low complexity" evidence="1">
    <location>
        <begin position="415"/>
        <end position="432"/>
    </location>
</feature>
<evidence type="ECO:0000256" key="2">
    <source>
        <dbReference type="SAM" id="Phobius"/>
    </source>
</evidence>
<keyword evidence="2" id="KW-0472">Membrane</keyword>
<dbReference type="Pfam" id="PF10011">
    <property type="entry name" value="DUF2254"/>
    <property type="match status" value="1"/>
</dbReference>
<dbReference type="Proteomes" id="UP000223527">
    <property type="component" value="Unassembled WGS sequence"/>
</dbReference>
<dbReference type="EMBL" id="PDNU01000015">
    <property type="protein sequence ID" value="PHK95048.1"/>
    <property type="molecule type" value="Genomic_DNA"/>
</dbReference>
<reference evidence="3 4" key="1">
    <citation type="submission" date="2017-10" db="EMBL/GenBank/DDBJ databases">
        <authorList>
            <person name="Banno H."/>
            <person name="Chua N.-H."/>
        </authorList>
    </citation>
    <scope>NUCLEOTIDE SEQUENCE [LARGE SCALE GENOMIC DNA]</scope>
    <source>
        <strain evidence="3 4">YW11</strain>
    </source>
</reference>
<feature type="region of interest" description="Disordered" evidence="1">
    <location>
        <begin position="411"/>
        <end position="432"/>
    </location>
</feature>
<dbReference type="AlphaFoldDB" id="A0A2C7A4Q7"/>
<dbReference type="OrthoDB" id="2955631at2"/>
<comment type="caution">
    <text evidence="3">The sequence shown here is derived from an EMBL/GenBank/DDBJ whole genome shotgun (WGS) entry which is preliminary data.</text>
</comment>
<dbReference type="RefSeq" id="WP_099095381.1">
    <property type="nucleotide sequence ID" value="NZ_PDNU01000015.1"/>
</dbReference>
<sequence>MSRWRWLLRRLTRRLWFRAAFFALLAAVTALLSAVAAPFIPYEITASIGAEAVDNILSILASSMLAVTTFSLTTMVSAFSAATSNATPRATKLLIEDRTAQNAISTFLGSFLYAVVGIIALSTGMYGQSGRVILFGVTVLVILWIVVTLVRWMEHLSRLGRVGETTQRIETAARAALREAARLPHLGGLPPVAPPASARAVEPGRIGYVQHIDMGALSGLAEALGVALHVAVRPGTYVHPGRPLLWINTPPDGEQDDRLRAAFTLGEERSYDQDPRFGLIVLSEIGSRALSAAVNDPGTAISVIGAGGRLLAEWAAAEEPSGEACRYRNLHAPGLAAEDMFDDFFRPLARDGAGVLEVGIRLQRTLHMLGGAGQGRLAAPAARHAREALERAEAALVLETEKETLRRLVAAGGTAPQPRAAAMASSAVSRPS</sequence>
<evidence type="ECO:0008006" key="5">
    <source>
        <dbReference type="Google" id="ProtNLM"/>
    </source>
</evidence>
<keyword evidence="2" id="KW-1133">Transmembrane helix</keyword>
<keyword evidence="2" id="KW-0812">Transmembrane</keyword>
<feature type="transmembrane region" description="Helical" evidence="2">
    <location>
        <begin position="60"/>
        <end position="82"/>
    </location>
</feature>
<feature type="transmembrane region" description="Helical" evidence="2">
    <location>
        <begin position="132"/>
        <end position="152"/>
    </location>
</feature>
<evidence type="ECO:0000256" key="1">
    <source>
        <dbReference type="SAM" id="MobiDB-lite"/>
    </source>
</evidence>
<feature type="transmembrane region" description="Helical" evidence="2">
    <location>
        <begin position="103"/>
        <end position="126"/>
    </location>
</feature>
<protein>
    <recommendedName>
        <fullName evidence="5">DUF2254 domain-containing protein</fullName>
    </recommendedName>
</protein>
<gene>
    <name evidence="3" type="ORF">CR162_09870</name>
</gene>